<dbReference type="EMBL" id="UINC01190405">
    <property type="protein sequence ID" value="SVE04551.1"/>
    <property type="molecule type" value="Genomic_DNA"/>
</dbReference>
<keyword evidence="1" id="KW-0813">Transport</keyword>
<dbReference type="InterPro" id="IPR017911">
    <property type="entry name" value="MacB-like_ATP-bd"/>
</dbReference>
<dbReference type="PROSITE" id="PS50893">
    <property type="entry name" value="ABC_TRANSPORTER_2"/>
    <property type="match status" value="1"/>
</dbReference>
<dbReference type="InterPro" id="IPR027417">
    <property type="entry name" value="P-loop_NTPase"/>
</dbReference>
<dbReference type="InterPro" id="IPR015854">
    <property type="entry name" value="ABC_transpr_LolD-like"/>
</dbReference>
<dbReference type="SMART" id="SM00382">
    <property type="entry name" value="AAA"/>
    <property type="match status" value="1"/>
</dbReference>
<proteinExistence type="predicted"/>
<dbReference type="PANTHER" id="PTHR24220">
    <property type="entry name" value="IMPORT ATP-BINDING PROTEIN"/>
    <property type="match status" value="1"/>
</dbReference>
<dbReference type="GO" id="GO:0016887">
    <property type="term" value="F:ATP hydrolysis activity"/>
    <property type="evidence" value="ECO:0007669"/>
    <property type="project" value="InterPro"/>
</dbReference>
<evidence type="ECO:0000256" key="4">
    <source>
        <dbReference type="SAM" id="MobiDB-lite"/>
    </source>
</evidence>
<keyword evidence="3" id="KW-0067">ATP-binding</keyword>
<evidence type="ECO:0000313" key="6">
    <source>
        <dbReference type="EMBL" id="SVE04551.1"/>
    </source>
</evidence>
<feature type="compositionally biased region" description="Polar residues" evidence="4">
    <location>
        <begin position="243"/>
        <end position="252"/>
    </location>
</feature>
<reference evidence="6" key="1">
    <citation type="submission" date="2018-05" db="EMBL/GenBank/DDBJ databases">
        <authorList>
            <person name="Lanie J.A."/>
            <person name="Ng W.-L."/>
            <person name="Kazmierczak K.M."/>
            <person name="Andrzejewski T.M."/>
            <person name="Davidsen T.M."/>
            <person name="Wayne K.J."/>
            <person name="Tettelin H."/>
            <person name="Glass J.I."/>
            <person name="Rusch D."/>
            <person name="Podicherti R."/>
            <person name="Tsui H.-C.T."/>
            <person name="Winkler M.E."/>
        </authorList>
    </citation>
    <scope>NUCLEOTIDE SEQUENCE</scope>
</reference>
<dbReference type="InterPro" id="IPR017871">
    <property type="entry name" value="ABC_transporter-like_CS"/>
</dbReference>
<dbReference type="CDD" id="cd03255">
    <property type="entry name" value="ABC_MJ0796_LolCDE_FtsE"/>
    <property type="match status" value="1"/>
</dbReference>
<sequence length="252" mass="27960">VPLLEISNLTKNYRSPEGKLQQVLDVPEFTLEEGQQLALRGASGTGKTTFLNCIAGILRPDEGVIRLNGQNMVGVTESRRDWLRAQNIGYIFQTFNLLQGYTCVENVVLGMSFGRGANWDVAGKLLKRVGLRDRLSHRPSQLSVGQQQRVAVARALANQPKLVLADEPTGNLDPQNARESMQLIREVCEENEATLLLVSHDQSVLDQFEVRKDLAEINQARPHQAIFPLELNSNPDSGLEPSQEAQPLQISQ</sequence>
<dbReference type="Pfam" id="PF00005">
    <property type="entry name" value="ABC_tran"/>
    <property type="match status" value="1"/>
</dbReference>
<feature type="domain" description="ABC transporter" evidence="5">
    <location>
        <begin position="4"/>
        <end position="244"/>
    </location>
</feature>
<protein>
    <recommendedName>
        <fullName evidence="5">ABC transporter domain-containing protein</fullName>
    </recommendedName>
</protein>
<dbReference type="Gene3D" id="3.40.50.300">
    <property type="entry name" value="P-loop containing nucleotide triphosphate hydrolases"/>
    <property type="match status" value="1"/>
</dbReference>
<dbReference type="PROSITE" id="PS00211">
    <property type="entry name" value="ABC_TRANSPORTER_1"/>
    <property type="match status" value="1"/>
</dbReference>
<dbReference type="GO" id="GO:0022857">
    <property type="term" value="F:transmembrane transporter activity"/>
    <property type="evidence" value="ECO:0007669"/>
    <property type="project" value="TreeGrafter"/>
</dbReference>
<dbReference type="InterPro" id="IPR003593">
    <property type="entry name" value="AAA+_ATPase"/>
</dbReference>
<evidence type="ECO:0000259" key="5">
    <source>
        <dbReference type="PROSITE" id="PS50893"/>
    </source>
</evidence>
<dbReference type="PANTHER" id="PTHR24220:SF659">
    <property type="entry name" value="TRANSPORTER, PUTATIVE-RELATED"/>
    <property type="match status" value="1"/>
</dbReference>
<feature type="non-terminal residue" evidence="6">
    <location>
        <position position="252"/>
    </location>
</feature>
<gene>
    <name evidence="6" type="ORF">METZ01_LOCUS457405</name>
</gene>
<dbReference type="GO" id="GO:0005886">
    <property type="term" value="C:plasma membrane"/>
    <property type="evidence" value="ECO:0007669"/>
    <property type="project" value="TreeGrafter"/>
</dbReference>
<keyword evidence="2" id="KW-0547">Nucleotide-binding</keyword>
<evidence type="ECO:0000256" key="3">
    <source>
        <dbReference type="ARBA" id="ARBA00022840"/>
    </source>
</evidence>
<evidence type="ECO:0000256" key="1">
    <source>
        <dbReference type="ARBA" id="ARBA00022448"/>
    </source>
</evidence>
<evidence type="ECO:0000256" key="2">
    <source>
        <dbReference type="ARBA" id="ARBA00022741"/>
    </source>
</evidence>
<feature type="non-terminal residue" evidence="6">
    <location>
        <position position="1"/>
    </location>
</feature>
<dbReference type="GO" id="GO:0005524">
    <property type="term" value="F:ATP binding"/>
    <property type="evidence" value="ECO:0007669"/>
    <property type="project" value="UniProtKB-KW"/>
</dbReference>
<accession>A0A383AA96</accession>
<name>A0A383AA96_9ZZZZ</name>
<dbReference type="InterPro" id="IPR003439">
    <property type="entry name" value="ABC_transporter-like_ATP-bd"/>
</dbReference>
<feature type="region of interest" description="Disordered" evidence="4">
    <location>
        <begin position="231"/>
        <end position="252"/>
    </location>
</feature>
<dbReference type="AlphaFoldDB" id="A0A383AA96"/>
<dbReference type="SUPFAM" id="SSF52540">
    <property type="entry name" value="P-loop containing nucleoside triphosphate hydrolases"/>
    <property type="match status" value="1"/>
</dbReference>
<organism evidence="6">
    <name type="scientific">marine metagenome</name>
    <dbReference type="NCBI Taxonomy" id="408172"/>
    <lineage>
        <taxon>unclassified sequences</taxon>
        <taxon>metagenomes</taxon>
        <taxon>ecological metagenomes</taxon>
    </lineage>
</organism>